<dbReference type="Gene3D" id="3.90.180.10">
    <property type="entry name" value="Medium-chain alcohol dehydrogenases, catalytic domain"/>
    <property type="match status" value="1"/>
</dbReference>
<dbReference type="InterPro" id="IPR047109">
    <property type="entry name" value="CAD-like"/>
</dbReference>
<dbReference type="SUPFAM" id="SSF50129">
    <property type="entry name" value="GroES-like"/>
    <property type="match status" value="1"/>
</dbReference>
<dbReference type="InterPro" id="IPR011032">
    <property type="entry name" value="GroES-like_sf"/>
</dbReference>
<sequence>MSSQSANENRRDGPQEILLFFFFTLDVQPQCFKIGDHDEVGTYVNSCRECEYCDDGLKAYCSNGAVFTFDNIDADGSITDGGYSTYIIVLLQNTRELPTSPGSTFAMRWNYCLLSHDAPKDEPASKSLGEIGLGGLGHLAVKFGKSFGLKVTVFSTNISKKDKALNLLGADKFVVSSDKQQMAALAKSLDFILNTASADIPFNPYLSVVKTAGVLALVEFPSEVKFGPASFNRGMKTVSGSLTGDTKETQEMLDFCASSKIYPEIEFVPIQYANGALERMIKRDVKYWFVIDIENSLKRHGCRRKKGFEFWQFILEHVDICNWRTFILF</sequence>
<evidence type="ECO:0000259" key="5">
    <source>
        <dbReference type="Pfam" id="PF00107"/>
    </source>
</evidence>
<gene>
    <name evidence="6" type="ORF">RJ639_041228</name>
</gene>
<accession>A0AA89B1Z8</accession>
<keyword evidence="3" id="KW-0862">Zinc</keyword>
<dbReference type="SUPFAM" id="SSF51735">
    <property type="entry name" value="NAD(P)-binding Rossmann-fold domains"/>
    <property type="match status" value="1"/>
</dbReference>
<dbReference type="PANTHER" id="PTHR42683">
    <property type="entry name" value="ALDEHYDE REDUCTASE"/>
    <property type="match status" value="1"/>
</dbReference>
<keyword evidence="7" id="KW-1185">Reference proteome</keyword>
<protein>
    <recommendedName>
        <fullName evidence="5">Alcohol dehydrogenase-like C-terminal domain-containing protein</fullName>
    </recommendedName>
</protein>
<dbReference type="Gene3D" id="3.40.50.720">
    <property type="entry name" value="NAD(P)-binding Rossmann-like Domain"/>
    <property type="match status" value="1"/>
</dbReference>
<organism evidence="6 7">
    <name type="scientific">Escallonia herrerae</name>
    <dbReference type="NCBI Taxonomy" id="1293975"/>
    <lineage>
        <taxon>Eukaryota</taxon>
        <taxon>Viridiplantae</taxon>
        <taxon>Streptophyta</taxon>
        <taxon>Embryophyta</taxon>
        <taxon>Tracheophyta</taxon>
        <taxon>Spermatophyta</taxon>
        <taxon>Magnoliopsida</taxon>
        <taxon>eudicotyledons</taxon>
        <taxon>Gunneridae</taxon>
        <taxon>Pentapetalae</taxon>
        <taxon>asterids</taxon>
        <taxon>campanulids</taxon>
        <taxon>Escalloniales</taxon>
        <taxon>Escalloniaceae</taxon>
        <taxon>Escallonia</taxon>
    </lineage>
</organism>
<evidence type="ECO:0000256" key="4">
    <source>
        <dbReference type="ARBA" id="ARBA00023002"/>
    </source>
</evidence>
<name>A0AA89B1Z8_9ASTE</name>
<dbReference type="Proteomes" id="UP001188597">
    <property type="component" value="Unassembled WGS sequence"/>
</dbReference>
<dbReference type="EMBL" id="JAVXUP010000507">
    <property type="protein sequence ID" value="KAK3026279.1"/>
    <property type="molecule type" value="Genomic_DNA"/>
</dbReference>
<keyword evidence="2" id="KW-0479">Metal-binding</keyword>
<dbReference type="FunFam" id="3.40.50.720:FF:000022">
    <property type="entry name" value="Cinnamyl alcohol dehydrogenase"/>
    <property type="match status" value="1"/>
</dbReference>
<dbReference type="GO" id="GO:0016616">
    <property type="term" value="F:oxidoreductase activity, acting on the CH-OH group of donors, NAD or NADP as acceptor"/>
    <property type="evidence" value="ECO:0007669"/>
    <property type="project" value="InterPro"/>
</dbReference>
<evidence type="ECO:0000256" key="1">
    <source>
        <dbReference type="ARBA" id="ARBA00001947"/>
    </source>
</evidence>
<keyword evidence="4" id="KW-0560">Oxidoreductase</keyword>
<evidence type="ECO:0000313" key="7">
    <source>
        <dbReference type="Proteomes" id="UP001188597"/>
    </source>
</evidence>
<dbReference type="AlphaFoldDB" id="A0AA89B1Z8"/>
<comment type="cofactor">
    <cofactor evidence="1">
        <name>Zn(2+)</name>
        <dbReference type="ChEBI" id="CHEBI:29105"/>
    </cofactor>
</comment>
<evidence type="ECO:0000256" key="3">
    <source>
        <dbReference type="ARBA" id="ARBA00022833"/>
    </source>
</evidence>
<evidence type="ECO:0000256" key="2">
    <source>
        <dbReference type="ARBA" id="ARBA00022723"/>
    </source>
</evidence>
<dbReference type="InterPro" id="IPR013149">
    <property type="entry name" value="ADH-like_C"/>
</dbReference>
<reference evidence="6" key="1">
    <citation type="submission" date="2022-12" db="EMBL/GenBank/DDBJ databases">
        <title>Draft genome assemblies for two species of Escallonia (Escalloniales).</title>
        <authorList>
            <person name="Chanderbali A."/>
            <person name="Dervinis C."/>
            <person name="Anghel I."/>
            <person name="Soltis D."/>
            <person name="Soltis P."/>
            <person name="Zapata F."/>
        </authorList>
    </citation>
    <scope>NUCLEOTIDE SEQUENCE</scope>
    <source>
        <strain evidence="6">UCBG64.0493</strain>
        <tissue evidence="6">Leaf</tissue>
    </source>
</reference>
<feature type="domain" description="Alcohol dehydrogenase-like C-terminal" evidence="5">
    <location>
        <begin position="135"/>
        <end position="257"/>
    </location>
</feature>
<dbReference type="InterPro" id="IPR036291">
    <property type="entry name" value="NAD(P)-bd_dom_sf"/>
</dbReference>
<proteinExistence type="predicted"/>
<comment type="caution">
    <text evidence="6">The sequence shown here is derived from an EMBL/GenBank/DDBJ whole genome shotgun (WGS) entry which is preliminary data.</text>
</comment>
<dbReference type="Pfam" id="PF00107">
    <property type="entry name" value="ADH_zinc_N"/>
    <property type="match status" value="1"/>
</dbReference>
<dbReference type="GO" id="GO:0046872">
    <property type="term" value="F:metal ion binding"/>
    <property type="evidence" value="ECO:0007669"/>
    <property type="project" value="UniProtKB-KW"/>
</dbReference>
<evidence type="ECO:0000313" key="6">
    <source>
        <dbReference type="EMBL" id="KAK3026279.1"/>
    </source>
</evidence>